<feature type="domain" description="Rap1a immunity protein" evidence="1">
    <location>
        <begin position="33"/>
        <end position="99"/>
    </location>
</feature>
<name>A0A428LJC9_9ENTR</name>
<dbReference type="Proteomes" id="UP000276389">
    <property type="component" value="Unassembled WGS sequence"/>
</dbReference>
<gene>
    <name evidence="2" type="ORF">EJE24_19930</name>
</gene>
<dbReference type="RefSeq" id="WP_125915336.1">
    <property type="nucleotide sequence ID" value="NZ_RWHU01000009.1"/>
</dbReference>
<reference evidence="2 3" key="1">
    <citation type="submission" date="2018-12" db="EMBL/GenBank/DDBJ databases">
        <title>The Genome Submission of two Enterobacter spp. strains.</title>
        <authorList>
            <person name="Wu W."/>
            <person name="Wei L."/>
            <person name="Feng Y."/>
            <person name="Zong Z."/>
        </authorList>
    </citation>
    <scope>NUCLEOTIDE SEQUENCE [LARGE SCALE GENOMIC DNA]</scope>
    <source>
        <strain evidence="2 3">WCHEHu045002</strain>
    </source>
</reference>
<dbReference type="Gene3D" id="1.10.890.40">
    <property type="match status" value="1"/>
</dbReference>
<accession>A0A428LJC9</accession>
<evidence type="ECO:0000259" key="1">
    <source>
        <dbReference type="Pfam" id="PF18602"/>
    </source>
</evidence>
<dbReference type="InterPro" id="IPR041238">
    <property type="entry name" value="Rap1a"/>
</dbReference>
<evidence type="ECO:0000313" key="3">
    <source>
        <dbReference type="Proteomes" id="UP000276389"/>
    </source>
</evidence>
<dbReference type="Pfam" id="PF18602">
    <property type="entry name" value="Rap1a"/>
    <property type="match status" value="1"/>
</dbReference>
<organism evidence="2 3">
    <name type="scientific">Enterobacter huaxiensis</name>
    <dbReference type="NCBI Taxonomy" id="2494702"/>
    <lineage>
        <taxon>Bacteria</taxon>
        <taxon>Pseudomonadati</taxon>
        <taxon>Pseudomonadota</taxon>
        <taxon>Gammaproteobacteria</taxon>
        <taxon>Enterobacterales</taxon>
        <taxon>Enterobacteriaceae</taxon>
        <taxon>Enterobacter</taxon>
    </lineage>
</organism>
<dbReference type="EMBL" id="RWHU01000009">
    <property type="protein sequence ID" value="RSK64397.1"/>
    <property type="molecule type" value="Genomic_DNA"/>
</dbReference>
<evidence type="ECO:0000313" key="2">
    <source>
        <dbReference type="EMBL" id="RSK64397.1"/>
    </source>
</evidence>
<proteinExistence type="predicted"/>
<protein>
    <recommendedName>
        <fullName evidence="1">Rap1a immunity protein domain-containing protein</fullName>
    </recommendedName>
</protein>
<sequence length="100" mass="11087">MKTIKYLLFPIFIIVGDAKAYLVNGEMLIEDFSRRKALATGYIEGVSDTGNNKVFCIPEGTTSGMLRKVAKQHLERHTDQLTLPAASLVMEAFTTEYPCG</sequence>
<dbReference type="AlphaFoldDB" id="A0A428LJC9"/>
<comment type="caution">
    <text evidence="2">The sequence shown here is derived from an EMBL/GenBank/DDBJ whole genome shotgun (WGS) entry which is preliminary data.</text>
</comment>